<dbReference type="Proteomes" id="UP000176944">
    <property type="component" value="Chromosome"/>
</dbReference>
<dbReference type="AlphaFoldDB" id="A0A9Q9SSX3"/>
<dbReference type="EMBL" id="CP017708">
    <property type="protein sequence ID" value="WAN69032.1"/>
    <property type="molecule type" value="Genomic_DNA"/>
</dbReference>
<accession>A0A9Q9SSX3</accession>
<sequence length="44" mass="4904">MNCKHSGISRQQSVVSGQPWPLATLLEVPSAVSLGLWPRYLRCH</sequence>
<proteinExistence type="predicted"/>
<gene>
    <name evidence="1" type="ORF">BJP36_42520</name>
</gene>
<protein>
    <submittedName>
        <fullName evidence="1">Uncharacterized protein</fullName>
    </submittedName>
</protein>
<evidence type="ECO:0000313" key="1">
    <source>
        <dbReference type="EMBL" id="WAN69032.1"/>
    </source>
</evidence>
<reference evidence="1" key="1">
    <citation type="journal article" date="2017" name="Proc. Natl. Acad. Sci. U.S.A.">
        <title>Comparative genomics uncovers the prolific and distinctive metabolic potential of the cyanobacterial genus Moorea.</title>
        <authorList>
            <person name="Leao T."/>
            <person name="Castelao G."/>
            <person name="Korobeynikov A."/>
            <person name="Monroe E.A."/>
            <person name="Podell S."/>
            <person name="Glukhov E."/>
            <person name="Allen E.E."/>
            <person name="Gerwick W.H."/>
            <person name="Gerwick L."/>
        </authorList>
    </citation>
    <scope>NUCLEOTIDE SEQUENCE</scope>
    <source>
        <strain evidence="1">JHB</strain>
    </source>
</reference>
<name>A0A9Q9SSX3_MOOP1</name>
<reference evidence="1" key="2">
    <citation type="submission" date="2022-10" db="EMBL/GenBank/DDBJ databases">
        <authorList>
            <person name="Ngo T.-E."/>
        </authorList>
    </citation>
    <scope>NUCLEOTIDE SEQUENCE</scope>
    <source>
        <strain evidence="1">JHB</strain>
    </source>
</reference>
<organism evidence="1">
    <name type="scientific">Moorena producens (strain JHB)</name>
    <dbReference type="NCBI Taxonomy" id="1454205"/>
    <lineage>
        <taxon>Bacteria</taxon>
        <taxon>Bacillati</taxon>
        <taxon>Cyanobacteriota</taxon>
        <taxon>Cyanophyceae</taxon>
        <taxon>Coleofasciculales</taxon>
        <taxon>Coleofasciculaceae</taxon>
        <taxon>Moorena</taxon>
    </lineage>
</organism>